<feature type="transmembrane region" description="Helical" evidence="5">
    <location>
        <begin position="226"/>
        <end position="244"/>
    </location>
</feature>
<feature type="transmembrane region" description="Helical" evidence="5">
    <location>
        <begin position="43"/>
        <end position="67"/>
    </location>
</feature>
<gene>
    <name evidence="7" type="ORF">MGAL_10B065629</name>
</gene>
<comment type="caution">
    <text evidence="7">The sequence shown here is derived from an EMBL/GenBank/DDBJ whole genome shotgun (WGS) entry which is preliminary data.</text>
</comment>
<name>A0A8B6E727_MYTGA</name>
<feature type="transmembrane region" description="Helical" evidence="5">
    <location>
        <begin position="79"/>
        <end position="99"/>
    </location>
</feature>
<dbReference type="AlphaFoldDB" id="A0A8B6E727"/>
<dbReference type="OrthoDB" id="6138721at2759"/>
<evidence type="ECO:0000256" key="5">
    <source>
        <dbReference type="SAM" id="Phobius"/>
    </source>
</evidence>
<dbReference type="Pfam" id="PF05462">
    <property type="entry name" value="Dicty_CAR"/>
    <property type="match status" value="1"/>
</dbReference>
<feature type="transmembrane region" description="Helical" evidence="5">
    <location>
        <begin position="309"/>
        <end position="332"/>
    </location>
</feature>
<dbReference type="GO" id="GO:0007166">
    <property type="term" value="P:cell surface receptor signaling pathway"/>
    <property type="evidence" value="ECO:0007669"/>
    <property type="project" value="InterPro"/>
</dbReference>
<accession>A0A8B6E727</accession>
<evidence type="ECO:0000313" key="7">
    <source>
        <dbReference type="EMBL" id="VDI30706.1"/>
    </source>
</evidence>
<dbReference type="GO" id="GO:0007189">
    <property type="term" value="P:adenylate cyclase-activating G protein-coupled receptor signaling pathway"/>
    <property type="evidence" value="ECO:0007669"/>
    <property type="project" value="TreeGrafter"/>
</dbReference>
<dbReference type="GO" id="GO:0005886">
    <property type="term" value="C:plasma membrane"/>
    <property type="evidence" value="ECO:0007669"/>
    <property type="project" value="TreeGrafter"/>
</dbReference>
<keyword evidence="8" id="KW-1185">Reference proteome</keyword>
<dbReference type="Gene3D" id="1.20.1070.10">
    <property type="entry name" value="Rhodopsin 7-helix transmembrane proteins"/>
    <property type="match status" value="1"/>
</dbReference>
<dbReference type="EMBL" id="UYJE01004720">
    <property type="protein sequence ID" value="VDI30706.1"/>
    <property type="molecule type" value="Genomic_DNA"/>
</dbReference>
<evidence type="ECO:0000259" key="6">
    <source>
        <dbReference type="PROSITE" id="PS50261"/>
    </source>
</evidence>
<evidence type="ECO:0000256" key="2">
    <source>
        <dbReference type="ARBA" id="ARBA00022692"/>
    </source>
</evidence>
<dbReference type="SUPFAM" id="SSF81321">
    <property type="entry name" value="Family A G protein-coupled receptor-like"/>
    <property type="match status" value="1"/>
</dbReference>
<reference evidence="7" key="1">
    <citation type="submission" date="2018-11" db="EMBL/GenBank/DDBJ databases">
        <authorList>
            <person name="Alioto T."/>
            <person name="Alioto T."/>
        </authorList>
    </citation>
    <scope>NUCLEOTIDE SEQUENCE</scope>
</reference>
<protein>
    <submittedName>
        <fullName evidence="7">G protein-coupled receptor 157</fullName>
    </submittedName>
</protein>
<evidence type="ECO:0000256" key="3">
    <source>
        <dbReference type="ARBA" id="ARBA00022989"/>
    </source>
</evidence>
<dbReference type="InterPro" id="IPR017981">
    <property type="entry name" value="GPCR_2-like_7TM"/>
</dbReference>
<keyword evidence="2 5" id="KW-0812">Transmembrane</keyword>
<dbReference type="PANTHER" id="PTHR23112">
    <property type="entry name" value="G PROTEIN-COUPLED RECEPTOR 157-RELATED"/>
    <property type="match status" value="1"/>
</dbReference>
<dbReference type="GO" id="GO:0004930">
    <property type="term" value="F:G protein-coupled receptor activity"/>
    <property type="evidence" value="ECO:0007669"/>
    <property type="project" value="TreeGrafter"/>
</dbReference>
<keyword evidence="7" id="KW-0675">Receptor</keyword>
<proteinExistence type="predicted"/>
<sequence>MATFTSSTPFANYTTMIITNLTSTIGPIPVIPATYKPIESGDIALTLIASTLSIFGAILIFVAYCVTDSFRPENETRRLLIYLTVSDLLVAFGNFGGTIRYEAVFGDKEFSLNCTMDTQCDLFCVVQSFVCATASMWSFFWNTVIAIHICVALVYCRHGSWPWKMKIFTHSVCWLVPLSITIAAVSNDVLGEDFSQGTGAWCWISSCIDKNARTLWMVVTGKGWEITMYFVTCIMFFFVKGYMWKQRRRHNIRHFSEVSERLRAEDENYLYLWLIGYCLRIWGTCRFFLYALRRHTGNPLSHFNSTDDVFLHLQSFGDSAQAFCTCILFCFIDRTTRHHLYKKLCCKKSDEEELRPIIIEKTNINYSV</sequence>
<feature type="transmembrane region" description="Helical" evidence="5">
    <location>
        <begin position="136"/>
        <end position="155"/>
    </location>
</feature>
<feature type="transmembrane region" description="Helical" evidence="5">
    <location>
        <begin position="167"/>
        <end position="185"/>
    </location>
</feature>
<evidence type="ECO:0000256" key="4">
    <source>
        <dbReference type="ARBA" id="ARBA00023136"/>
    </source>
</evidence>
<organism evidence="7 8">
    <name type="scientific">Mytilus galloprovincialis</name>
    <name type="common">Mediterranean mussel</name>
    <dbReference type="NCBI Taxonomy" id="29158"/>
    <lineage>
        <taxon>Eukaryota</taxon>
        <taxon>Metazoa</taxon>
        <taxon>Spiralia</taxon>
        <taxon>Lophotrochozoa</taxon>
        <taxon>Mollusca</taxon>
        <taxon>Bivalvia</taxon>
        <taxon>Autobranchia</taxon>
        <taxon>Pteriomorphia</taxon>
        <taxon>Mytilida</taxon>
        <taxon>Mytiloidea</taxon>
        <taxon>Mytilidae</taxon>
        <taxon>Mytilinae</taxon>
        <taxon>Mytilus</taxon>
    </lineage>
</organism>
<comment type="subcellular location">
    <subcellularLocation>
        <location evidence="1">Membrane</location>
        <topology evidence="1">Multi-pass membrane protein</topology>
    </subcellularLocation>
</comment>
<feature type="domain" description="G-protein coupled receptors family 2 profile 2" evidence="6">
    <location>
        <begin position="42"/>
        <end position="333"/>
    </location>
</feature>
<dbReference type="PROSITE" id="PS50261">
    <property type="entry name" value="G_PROTEIN_RECEP_F2_4"/>
    <property type="match status" value="1"/>
</dbReference>
<evidence type="ECO:0000256" key="1">
    <source>
        <dbReference type="ARBA" id="ARBA00004141"/>
    </source>
</evidence>
<dbReference type="Proteomes" id="UP000596742">
    <property type="component" value="Unassembled WGS sequence"/>
</dbReference>
<feature type="transmembrane region" description="Helical" evidence="5">
    <location>
        <begin position="269"/>
        <end position="289"/>
    </location>
</feature>
<dbReference type="PANTHER" id="PTHR23112:SF47">
    <property type="entry name" value="G-PROTEIN COUPLED RECEPTOR 157"/>
    <property type="match status" value="1"/>
</dbReference>
<evidence type="ECO:0000313" key="8">
    <source>
        <dbReference type="Proteomes" id="UP000596742"/>
    </source>
</evidence>
<keyword evidence="4 5" id="KW-0472">Membrane</keyword>
<keyword evidence="3 5" id="KW-1133">Transmembrane helix</keyword>